<dbReference type="EMBL" id="JAJOMB010000049">
    <property type="protein sequence ID" value="MCD5317208.1"/>
    <property type="molecule type" value="Genomic_DNA"/>
</dbReference>
<comment type="subcellular location">
    <subcellularLocation>
        <location evidence="1">Cell membrane</location>
        <topology evidence="1">Multi-pass membrane protein</topology>
    </subcellularLocation>
</comment>
<evidence type="ECO:0000256" key="4">
    <source>
        <dbReference type="ARBA" id="ARBA00022692"/>
    </source>
</evidence>
<keyword evidence="6 8" id="KW-0472">Membrane</keyword>
<dbReference type="InterPro" id="IPR052923">
    <property type="entry name" value="UPF0718"/>
</dbReference>
<organism evidence="9 10">
    <name type="scientific">Kineosporia babensis</name>
    <dbReference type="NCBI Taxonomy" id="499548"/>
    <lineage>
        <taxon>Bacteria</taxon>
        <taxon>Bacillati</taxon>
        <taxon>Actinomycetota</taxon>
        <taxon>Actinomycetes</taxon>
        <taxon>Kineosporiales</taxon>
        <taxon>Kineosporiaceae</taxon>
        <taxon>Kineosporia</taxon>
    </lineage>
</organism>
<proteinExistence type="inferred from homology"/>
<keyword evidence="5 8" id="KW-1133">Transmembrane helix</keyword>
<reference evidence="9" key="1">
    <citation type="submission" date="2021-11" db="EMBL/GenBank/DDBJ databases">
        <title>Streptomyces corallinus and Kineosporia corallina sp. nov., two new coral-derived marine actinobacteria.</title>
        <authorList>
            <person name="Buangrab K."/>
            <person name="Sutthacheep M."/>
            <person name="Yeemin T."/>
            <person name="Harunari E."/>
            <person name="Igarashi Y."/>
            <person name="Sripreechasak P."/>
            <person name="Kanchanasin P."/>
            <person name="Tanasupawat S."/>
            <person name="Phongsopitanun W."/>
        </authorList>
    </citation>
    <scope>NUCLEOTIDE SEQUENCE</scope>
    <source>
        <strain evidence="9">JCM 31032</strain>
    </source>
</reference>
<dbReference type="AlphaFoldDB" id="A0A9X1NQA7"/>
<evidence type="ECO:0000256" key="3">
    <source>
        <dbReference type="ARBA" id="ARBA00022475"/>
    </source>
</evidence>
<dbReference type="Proteomes" id="UP001138997">
    <property type="component" value="Unassembled WGS sequence"/>
</dbReference>
<feature type="region of interest" description="Disordered" evidence="7">
    <location>
        <begin position="183"/>
        <end position="214"/>
    </location>
</feature>
<accession>A0A9X1NQA7</accession>
<comment type="similarity">
    <text evidence="2">Belongs to the UPF0718 family.</text>
</comment>
<dbReference type="GO" id="GO:0005886">
    <property type="term" value="C:plasma membrane"/>
    <property type="evidence" value="ECO:0007669"/>
    <property type="project" value="UniProtKB-SubCell"/>
</dbReference>
<gene>
    <name evidence="9" type="ORF">LR394_40590</name>
</gene>
<dbReference type="PANTHER" id="PTHR34184:SF4">
    <property type="entry name" value="UPF0718 PROTEIN YCGR"/>
    <property type="match status" value="1"/>
</dbReference>
<dbReference type="InterPro" id="IPR005524">
    <property type="entry name" value="DUF318"/>
</dbReference>
<protein>
    <submittedName>
        <fullName evidence="9">Permease</fullName>
    </submittedName>
</protein>
<feature type="transmembrane region" description="Helical" evidence="8">
    <location>
        <begin position="114"/>
        <end position="135"/>
    </location>
</feature>
<sequence>MSDLLNLAEFVASESLHLAPWFLFAIVLGVAVQKLSIDVLARRSFRRRGVTGIAVVTAIGAFSPFCSFTVIPLIRRFLIAGVPLSAVMAFWVASPSMDPEIYALSASQLGFPIATGRLVGALILSFGAGVLVLVLERRGYFAHPLRGAEQVKAEAETSCSSAPSAAVTSQAQTDAGQTSLAVTTLEREPQPASSSCSGAQPEQSSCSSSPSGTDFVDDGTPWLTLARRDLRALRAQDVLKDIATDTWQLGRWLLLAIVLEGLVVMYVPDTVVEHILGVDGLVSIVVAGLISVPLYLNGVGAIPVVNGLLEQGMLPAAAVTFLLGGAVTTIPAMVAVRSVVNTRVFLVYLGVGLIGSVSIGLALLPLL</sequence>
<feature type="transmembrane region" description="Helical" evidence="8">
    <location>
        <begin position="316"/>
        <end position="336"/>
    </location>
</feature>
<evidence type="ECO:0000256" key="2">
    <source>
        <dbReference type="ARBA" id="ARBA00006386"/>
    </source>
</evidence>
<feature type="compositionally biased region" description="Polar residues" evidence="7">
    <location>
        <begin position="191"/>
        <end position="203"/>
    </location>
</feature>
<feature type="transmembrane region" description="Helical" evidence="8">
    <location>
        <begin position="249"/>
        <end position="268"/>
    </location>
</feature>
<evidence type="ECO:0000256" key="7">
    <source>
        <dbReference type="SAM" id="MobiDB-lite"/>
    </source>
</evidence>
<keyword evidence="3" id="KW-1003">Cell membrane</keyword>
<dbReference type="Pfam" id="PF03773">
    <property type="entry name" value="ArsP_1"/>
    <property type="match status" value="1"/>
</dbReference>
<evidence type="ECO:0000313" key="10">
    <source>
        <dbReference type="Proteomes" id="UP001138997"/>
    </source>
</evidence>
<feature type="transmembrane region" description="Helical" evidence="8">
    <location>
        <begin position="275"/>
        <end position="296"/>
    </location>
</feature>
<evidence type="ECO:0000256" key="1">
    <source>
        <dbReference type="ARBA" id="ARBA00004651"/>
    </source>
</evidence>
<evidence type="ECO:0000313" key="9">
    <source>
        <dbReference type="EMBL" id="MCD5317208.1"/>
    </source>
</evidence>
<feature type="transmembrane region" description="Helical" evidence="8">
    <location>
        <begin position="49"/>
        <end position="71"/>
    </location>
</feature>
<dbReference type="RefSeq" id="WP_231450060.1">
    <property type="nucleotide sequence ID" value="NZ_JAJOMB010000049.1"/>
</dbReference>
<keyword evidence="4 8" id="KW-0812">Transmembrane</keyword>
<feature type="transmembrane region" description="Helical" evidence="8">
    <location>
        <begin position="20"/>
        <end position="37"/>
    </location>
</feature>
<evidence type="ECO:0000256" key="8">
    <source>
        <dbReference type="SAM" id="Phobius"/>
    </source>
</evidence>
<name>A0A9X1NQA7_9ACTN</name>
<dbReference type="PANTHER" id="PTHR34184">
    <property type="entry name" value="UPF0718 PROTEIN YCGR"/>
    <property type="match status" value="1"/>
</dbReference>
<comment type="caution">
    <text evidence="9">The sequence shown here is derived from an EMBL/GenBank/DDBJ whole genome shotgun (WGS) entry which is preliminary data.</text>
</comment>
<evidence type="ECO:0000256" key="6">
    <source>
        <dbReference type="ARBA" id="ARBA00023136"/>
    </source>
</evidence>
<feature type="transmembrane region" description="Helical" evidence="8">
    <location>
        <begin position="345"/>
        <end position="366"/>
    </location>
</feature>
<keyword evidence="10" id="KW-1185">Reference proteome</keyword>
<evidence type="ECO:0000256" key="5">
    <source>
        <dbReference type="ARBA" id="ARBA00022989"/>
    </source>
</evidence>